<name>A0AAY5L3F2_ESOLU</name>
<reference evidence="1" key="3">
    <citation type="submission" date="2025-09" db="UniProtKB">
        <authorList>
            <consortium name="Ensembl"/>
        </authorList>
    </citation>
    <scope>IDENTIFICATION</scope>
</reference>
<gene>
    <name evidence="1" type="primary">SMIM22</name>
</gene>
<organism evidence="1 2">
    <name type="scientific">Esox lucius</name>
    <name type="common">Northern pike</name>
    <dbReference type="NCBI Taxonomy" id="8010"/>
    <lineage>
        <taxon>Eukaryota</taxon>
        <taxon>Metazoa</taxon>
        <taxon>Chordata</taxon>
        <taxon>Craniata</taxon>
        <taxon>Vertebrata</taxon>
        <taxon>Euteleostomi</taxon>
        <taxon>Actinopterygii</taxon>
        <taxon>Neopterygii</taxon>
        <taxon>Teleostei</taxon>
        <taxon>Protacanthopterygii</taxon>
        <taxon>Esociformes</taxon>
        <taxon>Esocidae</taxon>
        <taxon>Esox</taxon>
    </lineage>
</organism>
<sequence length="97" mass="10667">MPATCPFLGVRYVMCEIICHFVMQICQARGQMLCISGPWIDVVYLRPGDRCCVSQARAQMLCISGDRCCVSQARGQMLCISSQGTDVVYLRPGNKGA</sequence>
<dbReference type="AlphaFoldDB" id="A0AAY5L3F2"/>
<accession>A0AAY5L3F2</accession>
<evidence type="ECO:0000313" key="2">
    <source>
        <dbReference type="Proteomes" id="UP000265140"/>
    </source>
</evidence>
<evidence type="ECO:0000313" key="1">
    <source>
        <dbReference type="Ensembl" id="ENSELUP00000095556.1"/>
    </source>
</evidence>
<reference evidence="1 2" key="1">
    <citation type="submission" date="2020-02" db="EMBL/GenBank/DDBJ databases">
        <title>Esox lucius (northern pike) genome, fEsoLuc1, primary haplotype.</title>
        <authorList>
            <person name="Myers G."/>
            <person name="Karagic N."/>
            <person name="Meyer A."/>
            <person name="Pippel M."/>
            <person name="Reichard M."/>
            <person name="Winkler S."/>
            <person name="Tracey A."/>
            <person name="Sims Y."/>
            <person name="Howe K."/>
            <person name="Rhie A."/>
            <person name="Formenti G."/>
            <person name="Durbin R."/>
            <person name="Fedrigo O."/>
            <person name="Jarvis E.D."/>
        </authorList>
    </citation>
    <scope>NUCLEOTIDE SEQUENCE [LARGE SCALE GENOMIC DNA]</scope>
</reference>
<keyword evidence="2" id="KW-1185">Reference proteome</keyword>
<proteinExistence type="predicted"/>
<dbReference type="Ensembl" id="ENSELUT00000109585.1">
    <property type="protein sequence ID" value="ENSELUP00000095556.1"/>
    <property type="gene ID" value="ENSELUG00000042037.1"/>
</dbReference>
<protein>
    <submittedName>
        <fullName evidence="1">Uncharacterized protein</fullName>
    </submittedName>
</protein>
<reference evidence="1" key="2">
    <citation type="submission" date="2025-08" db="UniProtKB">
        <authorList>
            <consortium name="Ensembl"/>
        </authorList>
    </citation>
    <scope>IDENTIFICATION</scope>
</reference>
<dbReference type="Proteomes" id="UP000265140">
    <property type="component" value="Chromosome 1"/>
</dbReference>